<dbReference type="Proteomes" id="UP001500752">
    <property type="component" value="Unassembled WGS sequence"/>
</dbReference>
<reference evidence="2" key="1">
    <citation type="journal article" date="2019" name="Int. J. Syst. Evol. Microbiol.">
        <title>The Global Catalogue of Microorganisms (GCM) 10K type strain sequencing project: providing services to taxonomists for standard genome sequencing and annotation.</title>
        <authorList>
            <consortium name="The Broad Institute Genomics Platform"/>
            <consortium name="The Broad Institute Genome Sequencing Center for Infectious Disease"/>
            <person name="Wu L."/>
            <person name="Ma J."/>
        </authorList>
    </citation>
    <scope>NUCLEOTIDE SEQUENCE [LARGE SCALE GENOMIC DNA]</scope>
    <source>
        <strain evidence="2">JCM 30742</strain>
    </source>
</reference>
<name>A0ABP7CKJ6_9MICC</name>
<proteinExistence type="predicted"/>
<evidence type="ECO:0000313" key="1">
    <source>
        <dbReference type="EMBL" id="GAA3689995.1"/>
    </source>
</evidence>
<gene>
    <name evidence="1" type="ORF">GCM10023081_29340</name>
</gene>
<sequence length="133" mass="14473">MGVPQPEQALVPREEPVRLRAGYTSVSSRALNRTVEAISADYFAVPRARVSVRVREDAGLLSITVSAPLPIPLPAEAARHPDLVREGGGTVYQRAETARAAIGDRVRRLTGSPVVRLDIRLTGTPRTEKKKLQ</sequence>
<accession>A0ABP7CKJ6</accession>
<protein>
    <submittedName>
        <fullName evidence="1">Uncharacterized protein</fullName>
    </submittedName>
</protein>
<evidence type="ECO:0000313" key="2">
    <source>
        <dbReference type="Proteomes" id="UP001500752"/>
    </source>
</evidence>
<organism evidence="1 2">
    <name type="scientific">Arthrobacter ginkgonis</name>
    <dbReference type="NCBI Taxonomy" id="1630594"/>
    <lineage>
        <taxon>Bacteria</taxon>
        <taxon>Bacillati</taxon>
        <taxon>Actinomycetota</taxon>
        <taxon>Actinomycetes</taxon>
        <taxon>Micrococcales</taxon>
        <taxon>Micrococcaceae</taxon>
        <taxon>Arthrobacter</taxon>
    </lineage>
</organism>
<comment type="caution">
    <text evidence="1">The sequence shown here is derived from an EMBL/GenBank/DDBJ whole genome shotgun (WGS) entry which is preliminary data.</text>
</comment>
<keyword evidence="2" id="KW-1185">Reference proteome</keyword>
<dbReference type="EMBL" id="BAABEO010000019">
    <property type="protein sequence ID" value="GAA3689995.1"/>
    <property type="molecule type" value="Genomic_DNA"/>
</dbReference>